<keyword evidence="2" id="KW-1185">Reference proteome</keyword>
<accession>A0ACB5T9W4</accession>
<protein>
    <submittedName>
        <fullName evidence="1">Unnamed protein product</fullName>
    </submittedName>
</protein>
<organism evidence="1 2">
    <name type="scientific">Ambrosiozyma monospora</name>
    <name type="common">Yeast</name>
    <name type="synonym">Endomycopsis monosporus</name>
    <dbReference type="NCBI Taxonomy" id="43982"/>
    <lineage>
        <taxon>Eukaryota</taxon>
        <taxon>Fungi</taxon>
        <taxon>Dikarya</taxon>
        <taxon>Ascomycota</taxon>
        <taxon>Saccharomycotina</taxon>
        <taxon>Pichiomycetes</taxon>
        <taxon>Pichiales</taxon>
        <taxon>Pichiaceae</taxon>
        <taxon>Ambrosiozyma</taxon>
    </lineage>
</organism>
<proteinExistence type="predicted"/>
<comment type="caution">
    <text evidence="1">The sequence shown here is derived from an EMBL/GenBank/DDBJ whole genome shotgun (WGS) entry which is preliminary data.</text>
</comment>
<reference evidence="1" key="1">
    <citation type="submission" date="2023-04" db="EMBL/GenBank/DDBJ databases">
        <title>Ambrosiozyma monospora NBRC 10751.</title>
        <authorList>
            <person name="Ichikawa N."/>
            <person name="Sato H."/>
            <person name="Tonouchi N."/>
        </authorList>
    </citation>
    <scope>NUCLEOTIDE SEQUENCE</scope>
    <source>
        <strain evidence="1">NBRC 10751</strain>
    </source>
</reference>
<name>A0ACB5T9W4_AMBMO</name>
<gene>
    <name evidence="1" type="ORF">Amon02_000652000</name>
</gene>
<sequence length="416" mass="48190">MNWVIRLAKNSEINNFKNLLKLSQQELQFLKDRVDNVTEENVFLSKNSNKRHSRESSADGAPAIGGNGSGFHVSSLPSRPLQPELKKEYDDLLKACQGYRQQVDQLMEEKEQLTNQNLKRQKLNVSSKETDEKIKQLTSDLQIKMLDLSTLENKLVDSEKENLELKNKERKLVHMLKDLKIQLSQLQQTQQLQQKQEEGRVLELKDNPTAKHYNISKKLLDQLRKENTDLLSKTLAGQNQSPSSQSHQIQTTVPISVYERMTTERQQLTSEIQGLNKRLLRLKEMYGKKSSKFMDLIFKVLGYKIEFLSDNKIKVIPKLLHQQSFKSTSRKSSGNRDNDSDDDVDNDNHANANSNGYIIVELNKKKIKLNKDHFRNIGKSINLDNLIQFWIEDKCEISCFFNALNLELYESLQNKI</sequence>
<dbReference type="EMBL" id="BSXS01005125">
    <property type="protein sequence ID" value="GME83945.1"/>
    <property type="molecule type" value="Genomic_DNA"/>
</dbReference>
<evidence type="ECO:0000313" key="1">
    <source>
        <dbReference type="EMBL" id="GME83945.1"/>
    </source>
</evidence>
<evidence type="ECO:0000313" key="2">
    <source>
        <dbReference type="Proteomes" id="UP001165064"/>
    </source>
</evidence>
<dbReference type="Proteomes" id="UP001165064">
    <property type="component" value="Unassembled WGS sequence"/>
</dbReference>